<feature type="domain" description="PIG-P" evidence="7">
    <location>
        <begin position="27"/>
        <end position="144"/>
    </location>
</feature>
<dbReference type="GO" id="GO:0006506">
    <property type="term" value="P:GPI anchor biosynthetic process"/>
    <property type="evidence" value="ECO:0007669"/>
    <property type="project" value="TreeGrafter"/>
</dbReference>
<name>A0A2P6V2M8_9CHLO</name>
<evidence type="ECO:0000256" key="4">
    <source>
        <dbReference type="ARBA" id="ARBA00023136"/>
    </source>
</evidence>
<dbReference type="Proteomes" id="UP000239649">
    <property type="component" value="Unassembled WGS sequence"/>
</dbReference>
<dbReference type="PANTHER" id="PTHR46346:SF1">
    <property type="entry name" value="PHOSPHATIDYLINOSITOL N-ACETYLGLUCOSAMINYLTRANSFERASE SUBUNIT P"/>
    <property type="match status" value="1"/>
</dbReference>
<comment type="subcellular location">
    <subcellularLocation>
        <location evidence="1">Membrane</location>
        <topology evidence="1">Multi-pass membrane protein</topology>
    </subcellularLocation>
</comment>
<dbReference type="InterPro" id="IPR013717">
    <property type="entry name" value="PIG-P"/>
</dbReference>
<dbReference type="GO" id="GO:0016020">
    <property type="term" value="C:membrane"/>
    <property type="evidence" value="ECO:0007669"/>
    <property type="project" value="UniProtKB-SubCell"/>
</dbReference>
<evidence type="ECO:0000256" key="3">
    <source>
        <dbReference type="ARBA" id="ARBA00022989"/>
    </source>
</evidence>
<dbReference type="GO" id="GO:0016757">
    <property type="term" value="F:glycosyltransferase activity"/>
    <property type="evidence" value="ECO:0007669"/>
    <property type="project" value="UniProtKB-KW"/>
</dbReference>
<sequence>MRAVAGNGKEAGGGGAEGPGRPGVSSVEVYGFVGWITSAVAYVLFLLWAYTPDYVLSAHGITYYPSKHWALALPAWACVSVVFAYWVYESLCMVTCPAPGGPTALAGAHSRRREEAGLASYFPGATRSIPPLVDVPQQLISAVLHGGVSPREAEADYERRRRRYVLQ</sequence>
<evidence type="ECO:0000256" key="1">
    <source>
        <dbReference type="ARBA" id="ARBA00004141"/>
    </source>
</evidence>
<accession>A0A2P6V2M8</accession>
<protein>
    <submittedName>
        <fullName evidence="8">Phosphatidylinositol N-acetylglucosaminyltransferase subunit P isoform X1</fullName>
    </submittedName>
</protein>
<feature type="compositionally biased region" description="Gly residues" evidence="5">
    <location>
        <begin position="9"/>
        <end position="20"/>
    </location>
</feature>
<keyword evidence="8" id="KW-0328">Glycosyltransferase</keyword>
<dbReference type="AlphaFoldDB" id="A0A2P6V2M8"/>
<keyword evidence="2 6" id="KW-0812">Transmembrane</keyword>
<evidence type="ECO:0000256" key="5">
    <source>
        <dbReference type="SAM" id="MobiDB-lite"/>
    </source>
</evidence>
<comment type="caution">
    <text evidence="8">The sequence shown here is derived from an EMBL/GenBank/DDBJ whole genome shotgun (WGS) entry which is preliminary data.</text>
</comment>
<evidence type="ECO:0000256" key="6">
    <source>
        <dbReference type="SAM" id="Phobius"/>
    </source>
</evidence>
<reference evidence="8 9" key="1">
    <citation type="journal article" date="2018" name="Plant J.">
        <title>Genome sequences of Chlorella sorokiniana UTEX 1602 and Micractinium conductrix SAG 241.80: implications to maltose excretion by a green alga.</title>
        <authorList>
            <person name="Arriola M.B."/>
            <person name="Velmurugan N."/>
            <person name="Zhang Y."/>
            <person name="Plunkett M.H."/>
            <person name="Hondzo H."/>
            <person name="Barney B.M."/>
        </authorList>
    </citation>
    <scope>NUCLEOTIDE SEQUENCE [LARGE SCALE GENOMIC DNA]</scope>
    <source>
        <strain evidence="8 9">SAG 241.80</strain>
    </source>
</reference>
<keyword evidence="4 6" id="KW-0472">Membrane</keyword>
<evidence type="ECO:0000256" key="2">
    <source>
        <dbReference type="ARBA" id="ARBA00022692"/>
    </source>
</evidence>
<dbReference type="GO" id="GO:0005783">
    <property type="term" value="C:endoplasmic reticulum"/>
    <property type="evidence" value="ECO:0007669"/>
    <property type="project" value="TreeGrafter"/>
</dbReference>
<feature type="transmembrane region" description="Helical" evidence="6">
    <location>
        <begin position="29"/>
        <end position="48"/>
    </location>
</feature>
<dbReference type="EMBL" id="LHPF02000038">
    <property type="protein sequence ID" value="PSC68340.1"/>
    <property type="molecule type" value="Genomic_DNA"/>
</dbReference>
<dbReference type="Pfam" id="PF08510">
    <property type="entry name" value="PIG-P"/>
    <property type="match status" value="1"/>
</dbReference>
<organism evidence="8 9">
    <name type="scientific">Micractinium conductrix</name>
    <dbReference type="NCBI Taxonomy" id="554055"/>
    <lineage>
        <taxon>Eukaryota</taxon>
        <taxon>Viridiplantae</taxon>
        <taxon>Chlorophyta</taxon>
        <taxon>core chlorophytes</taxon>
        <taxon>Trebouxiophyceae</taxon>
        <taxon>Chlorellales</taxon>
        <taxon>Chlorellaceae</taxon>
        <taxon>Chlorella clade</taxon>
        <taxon>Micractinium</taxon>
    </lineage>
</organism>
<dbReference type="InterPro" id="IPR052263">
    <property type="entry name" value="GPI_Anchor_Biosynth"/>
</dbReference>
<dbReference type="PANTHER" id="PTHR46346">
    <property type="entry name" value="PHOSPHATIDYLINOSITOL N-ACETYLGLUCOSAMINYLTRANSFERASE SUBUNIT P"/>
    <property type="match status" value="1"/>
</dbReference>
<feature type="region of interest" description="Disordered" evidence="5">
    <location>
        <begin position="1"/>
        <end position="20"/>
    </location>
</feature>
<proteinExistence type="predicted"/>
<evidence type="ECO:0000313" key="9">
    <source>
        <dbReference type="Proteomes" id="UP000239649"/>
    </source>
</evidence>
<keyword evidence="8" id="KW-0808">Transferase</keyword>
<keyword evidence="3 6" id="KW-1133">Transmembrane helix</keyword>
<evidence type="ECO:0000313" key="8">
    <source>
        <dbReference type="EMBL" id="PSC68340.1"/>
    </source>
</evidence>
<keyword evidence="9" id="KW-1185">Reference proteome</keyword>
<feature type="transmembrane region" description="Helical" evidence="6">
    <location>
        <begin position="69"/>
        <end position="88"/>
    </location>
</feature>
<dbReference type="STRING" id="554055.A0A2P6V2M8"/>
<gene>
    <name evidence="8" type="ORF">C2E20_8030</name>
</gene>
<evidence type="ECO:0000259" key="7">
    <source>
        <dbReference type="Pfam" id="PF08510"/>
    </source>
</evidence>
<dbReference type="OrthoDB" id="690928at2759"/>